<dbReference type="Pfam" id="PF01914">
    <property type="entry name" value="MarC"/>
    <property type="match status" value="1"/>
</dbReference>
<feature type="transmembrane region" description="Helical" evidence="7">
    <location>
        <begin position="106"/>
        <end position="125"/>
    </location>
</feature>
<keyword evidence="6 7" id="KW-0472">Membrane</keyword>
<keyword evidence="5 7" id="KW-1133">Transmembrane helix</keyword>
<feature type="transmembrane region" description="Helical" evidence="7">
    <location>
        <begin position="172"/>
        <end position="192"/>
    </location>
</feature>
<feature type="transmembrane region" description="Helical" evidence="7">
    <location>
        <begin position="41"/>
        <end position="61"/>
    </location>
</feature>
<evidence type="ECO:0000256" key="3">
    <source>
        <dbReference type="ARBA" id="ARBA00022475"/>
    </source>
</evidence>
<keyword evidence="4 7" id="KW-0812">Transmembrane</keyword>
<evidence type="ECO:0000313" key="9">
    <source>
        <dbReference type="Proteomes" id="UP000478417"/>
    </source>
</evidence>
<evidence type="ECO:0000256" key="7">
    <source>
        <dbReference type="RuleBase" id="RU362048"/>
    </source>
</evidence>
<dbReference type="EMBL" id="JAAGNX010000002">
    <property type="protein sequence ID" value="NDV62021.1"/>
    <property type="molecule type" value="Genomic_DNA"/>
</dbReference>
<dbReference type="InterPro" id="IPR002771">
    <property type="entry name" value="Multi_antbiot-R_MarC"/>
</dbReference>
<evidence type="ECO:0000256" key="5">
    <source>
        <dbReference type="ARBA" id="ARBA00022989"/>
    </source>
</evidence>
<evidence type="ECO:0000313" key="8">
    <source>
        <dbReference type="EMBL" id="NDV62021.1"/>
    </source>
</evidence>
<evidence type="ECO:0000256" key="1">
    <source>
        <dbReference type="ARBA" id="ARBA00004651"/>
    </source>
</evidence>
<evidence type="ECO:0000256" key="6">
    <source>
        <dbReference type="ARBA" id="ARBA00023136"/>
    </source>
</evidence>
<proteinExistence type="inferred from homology"/>
<dbReference type="PANTHER" id="PTHR33508:SF10">
    <property type="entry name" value="UPF0056 INNER MEMBRANE PROTEIN YHGN"/>
    <property type="match status" value="1"/>
</dbReference>
<gene>
    <name evidence="8" type="ORF">G0Q06_06120</name>
</gene>
<evidence type="ECO:0000256" key="4">
    <source>
        <dbReference type="ARBA" id="ARBA00022692"/>
    </source>
</evidence>
<sequence length="198" mass="21345">MDLISAIILLVIVTDPLGNLPMVLACLEGTKRPYRFITREVFLASLVLLIALFLGPQLLRLLDLSEEALRLAGGIVLFLISIKLIFPTDTSWMGAKTGEEPILFPLAVPLVAGPSAVATVTLFSAQFPERMGVWVAAIFITMSVSLVTFSFAPVLHRIVGPRGLAAFERLMGMLLTVIAIQMLITAIKEIFLAPVSGG</sequence>
<comment type="subcellular location">
    <subcellularLocation>
        <location evidence="1 7">Cell membrane</location>
        <topology evidence="1 7">Multi-pass membrane protein</topology>
    </subcellularLocation>
</comment>
<keyword evidence="3" id="KW-1003">Cell membrane</keyword>
<reference evidence="8 9" key="1">
    <citation type="submission" date="2020-02" db="EMBL/GenBank/DDBJ databases">
        <title>Albibacoteraceae fam. nov., the first described family within the subdivision 4 Verrucomicrobia.</title>
        <authorList>
            <person name="Xi F."/>
        </authorList>
    </citation>
    <scope>NUCLEOTIDE SEQUENCE [LARGE SCALE GENOMIC DNA]</scope>
    <source>
        <strain evidence="8 9">CK1056</strain>
    </source>
</reference>
<name>A0A6B2LZ77_9BACT</name>
<protein>
    <recommendedName>
        <fullName evidence="7">UPF0056 membrane protein</fullName>
    </recommendedName>
</protein>
<comment type="similarity">
    <text evidence="2 7">Belongs to the UPF0056 (MarC) family.</text>
</comment>
<dbReference type="PANTHER" id="PTHR33508">
    <property type="entry name" value="UPF0056 MEMBRANE PROTEIN YHCE"/>
    <property type="match status" value="1"/>
</dbReference>
<accession>A0A6B2LZ77</accession>
<evidence type="ECO:0000256" key="2">
    <source>
        <dbReference type="ARBA" id="ARBA00009784"/>
    </source>
</evidence>
<feature type="transmembrane region" description="Helical" evidence="7">
    <location>
        <begin position="132"/>
        <end position="152"/>
    </location>
</feature>
<organism evidence="8 9">
    <name type="scientific">Oceanipulchritudo coccoides</name>
    <dbReference type="NCBI Taxonomy" id="2706888"/>
    <lineage>
        <taxon>Bacteria</taxon>
        <taxon>Pseudomonadati</taxon>
        <taxon>Verrucomicrobiota</taxon>
        <taxon>Opitutia</taxon>
        <taxon>Puniceicoccales</taxon>
        <taxon>Oceanipulchritudinaceae</taxon>
        <taxon>Oceanipulchritudo</taxon>
    </lineage>
</organism>
<dbReference type="GO" id="GO:0005886">
    <property type="term" value="C:plasma membrane"/>
    <property type="evidence" value="ECO:0007669"/>
    <property type="project" value="UniProtKB-SubCell"/>
</dbReference>
<dbReference type="RefSeq" id="WP_163963547.1">
    <property type="nucleotide sequence ID" value="NZ_JAAGNX010000002.1"/>
</dbReference>
<dbReference type="AlphaFoldDB" id="A0A6B2LZ77"/>
<feature type="transmembrane region" description="Helical" evidence="7">
    <location>
        <begin position="68"/>
        <end position="86"/>
    </location>
</feature>
<keyword evidence="9" id="KW-1185">Reference proteome</keyword>
<dbReference type="Proteomes" id="UP000478417">
    <property type="component" value="Unassembled WGS sequence"/>
</dbReference>
<comment type="caution">
    <text evidence="8">The sequence shown here is derived from an EMBL/GenBank/DDBJ whole genome shotgun (WGS) entry which is preliminary data.</text>
</comment>
<comment type="caution">
    <text evidence="7">Lacks conserved residue(s) required for the propagation of feature annotation.</text>
</comment>